<dbReference type="InterPro" id="IPR043502">
    <property type="entry name" value="DNA/RNA_pol_sf"/>
</dbReference>
<protein>
    <recommendedName>
        <fullName evidence="1">Reverse transcriptase domain-containing protein</fullName>
    </recommendedName>
</protein>
<dbReference type="PANTHER" id="PTHR19446">
    <property type="entry name" value="REVERSE TRANSCRIPTASES"/>
    <property type="match status" value="1"/>
</dbReference>
<evidence type="ECO:0000313" key="2">
    <source>
        <dbReference type="EMBL" id="CAD1581616.1"/>
    </source>
</evidence>
<accession>A0A6V7M1A2</accession>
<organism evidence="2">
    <name type="scientific">Bracon brevicornis</name>
    <dbReference type="NCBI Taxonomy" id="1563983"/>
    <lineage>
        <taxon>Eukaryota</taxon>
        <taxon>Metazoa</taxon>
        <taxon>Ecdysozoa</taxon>
        <taxon>Arthropoda</taxon>
        <taxon>Hexapoda</taxon>
        <taxon>Insecta</taxon>
        <taxon>Pterygota</taxon>
        <taxon>Neoptera</taxon>
        <taxon>Endopterygota</taxon>
        <taxon>Hymenoptera</taxon>
        <taxon>Apocrita</taxon>
        <taxon>Ichneumonoidea</taxon>
        <taxon>Braconidae</taxon>
        <taxon>Braconinae</taxon>
        <taxon>Bracon</taxon>
    </lineage>
</organism>
<dbReference type="PROSITE" id="PS50878">
    <property type="entry name" value="RT_POL"/>
    <property type="match status" value="1"/>
</dbReference>
<dbReference type="Pfam" id="PF00078">
    <property type="entry name" value="RVT_1"/>
    <property type="match status" value="1"/>
</dbReference>
<dbReference type="InterPro" id="IPR000477">
    <property type="entry name" value="RT_dom"/>
</dbReference>
<gene>
    <name evidence="2" type="ORF">BBRV_LOCUS119798</name>
</gene>
<dbReference type="EMBL" id="CADCXW020000347">
    <property type="protein sequence ID" value="CAD1581616.1"/>
    <property type="molecule type" value="Genomic_DNA"/>
</dbReference>
<dbReference type="GO" id="GO:0071897">
    <property type="term" value="P:DNA biosynthetic process"/>
    <property type="evidence" value="ECO:0007669"/>
    <property type="project" value="UniProtKB-ARBA"/>
</dbReference>
<dbReference type="AlphaFoldDB" id="A0A6V7M1A2"/>
<dbReference type="SUPFAM" id="SSF56672">
    <property type="entry name" value="DNA/RNA polymerases"/>
    <property type="match status" value="1"/>
</dbReference>
<proteinExistence type="predicted"/>
<evidence type="ECO:0000259" key="1">
    <source>
        <dbReference type="PROSITE" id="PS50878"/>
    </source>
</evidence>
<feature type="domain" description="Reverse transcriptase" evidence="1">
    <location>
        <begin position="40"/>
        <end position="315"/>
    </location>
</feature>
<name>A0A6V7M1A2_9HYME</name>
<dbReference type="CDD" id="cd01650">
    <property type="entry name" value="RT_nLTR_like"/>
    <property type="match status" value="1"/>
</dbReference>
<sequence>MQACRRVGNSKAPGMDHIPNIALKTAIQTAPQMFLDMYNRCLAEGIFPERWKRQRLALLPKGSKPPDDPSSWRPLCMLDTAGKILERVIQSRVEAAIGNSLEDNQYGFRKGRSTIDAINQVVNTSKVAIAGTRWKGGTKEYCLLAALDVKNAFNSARWDAISRALDRLQVPKYLRRIIKSYLSDRLLFYETENGQRSYKITGGVPQGSVLGPLLWNVMYDDLLRLKLPRGAEIVAFADDAGLVIVAKHLADVRRIFGCAYEDVQQWMGSVGLTLAAHKTEAVLFTSKKQLETITLNVGECSITSQPYIRYLGVMLDSRLSYTRQVEQVTEKASKVAKALARLMPNIGGPRQDRRKLLASVVVSVLTYGIAIWGEVLEMETYRRKVAAVHRISALRVACAFRTISNDAVCVIASMMPIEVIAIERKQLYAARGANPAEREELRRNVKQRSIELWQRKWSASVKGRWTHRLIPKLDSWINRQHGEVNFYLTQMLSNHGCFRAYLHRFKHENIPDCPAGCGAPEDAEHVFFHCTRFDQAREELNVRLGGGIEPETIVRFMLEKEENWSAVSSFAKDIMTKLREEEQSRRKAREPETIAPRVMQRRLTDFWKH</sequence>
<reference evidence="2" key="1">
    <citation type="submission" date="2020-07" db="EMBL/GenBank/DDBJ databases">
        <authorList>
            <person name="Ferguson B K."/>
        </authorList>
    </citation>
    <scope>NUCLEOTIDE SEQUENCE</scope>
    <source>
        <strain evidence="2">L06</strain>
    </source>
</reference>